<feature type="compositionally biased region" description="Polar residues" evidence="1">
    <location>
        <begin position="98"/>
        <end position="111"/>
    </location>
</feature>
<feature type="region of interest" description="Disordered" evidence="1">
    <location>
        <begin position="21"/>
        <end position="172"/>
    </location>
</feature>
<evidence type="ECO:0000313" key="2">
    <source>
        <dbReference type="EMBL" id="RCH87246.1"/>
    </source>
</evidence>
<dbReference type="OrthoDB" id="2256047at2759"/>
<dbReference type="EMBL" id="PJQL01001698">
    <property type="protein sequence ID" value="RCH87246.1"/>
    <property type="molecule type" value="Genomic_DNA"/>
</dbReference>
<feature type="compositionally biased region" description="Polar residues" evidence="1">
    <location>
        <begin position="32"/>
        <end position="50"/>
    </location>
</feature>
<evidence type="ECO:0000256" key="1">
    <source>
        <dbReference type="SAM" id="MobiDB-lite"/>
    </source>
</evidence>
<organism evidence="2 3">
    <name type="scientific">Rhizopus azygosporus</name>
    <name type="common">Rhizopus microsporus var. azygosporus</name>
    <dbReference type="NCBI Taxonomy" id="86630"/>
    <lineage>
        <taxon>Eukaryota</taxon>
        <taxon>Fungi</taxon>
        <taxon>Fungi incertae sedis</taxon>
        <taxon>Mucoromycota</taxon>
        <taxon>Mucoromycotina</taxon>
        <taxon>Mucoromycetes</taxon>
        <taxon>Mucorales</taxon>
        <taxon>Mucorineae</taxon>
        <taxon>Rhizopodaceae</taxon>
        <taxon>Rhizopus</taxon>
    </lineage>
</organism>
<protein>
    <submittedName>
        <fullName evidence="2">Uncharacterized protein</fullName>
    </submittedName>
</protein>
<feature type="compositionally biased region" description="Basic and acidic residues" evidence="1">
    <location>
        <begin position="142"/>
        <end position="172"/>
    </location>
</feature>
<feature type="compositionally biased region" description="Basic and acidic residues" evidence="1">
    <location>
        <begin position="112"/>
        <end position="123"/>
    </location>
</feature>
<gene>
    <name evidence="2" type="ORF">CU097_009350</name>
</gene>
<dbReference type="Proteomes" id="UP000252139">
    <property type="component" value="Unassembled WGS sequence"/>
</dbReference>
<keyword evidence="3" id="KW-1185">Reference proteome</keyword>
<feature type="compositionally biased region" description="Polar residues" evidence="1">
    <location>
        <begin position="66"/>
        <end position="77"/>
    </location>
</feature>
<accession>A0A367JBG0</accession>
<dbReference type="AlphaFoldDB" id="A0A367JBG0"/>
<sequence length="172" mass="19871">MSTENLKKKNLDSRQVYIPIHKRKEMVEKNTTKTSSTAEECNQQPKQNTNIRRKGRGQFKAPDITHTCTNIQTSPNIDNEAESNDSTKDSSQEDQDINKITSMMKDTSLNEESSRKETRRPRTTDVVARRLIGHALGIKMTKAPEQKHVDDALLRTTRERRQQEKECMNDKK</sequence>
<name>A0A367JBG0_RHIAZ</name>
<evidence type="ECO:0000313" key="3">
    <source>
        <dbReference type="Proteomes" id="UP000252139"/>
    </source>
</evidence>
<reference evidence="2 3" key="1">
    <citation type="journal article" date="2018" name="G3 (Bethesda)">
        <title>Phylogenetic and Phylogenomic Definition of Rhizopus Species.</title>
        <authorList>
            <person name="Gryganskyi A.P."/>
            <person name="Golan J."/>
            <person name="Dolatabadi S."/>
            <person name="Mondo S."/>
            <person name="Robb S."/>
            <person name="Idnurm A."/>
            <person name="Muszewska A."/>
            <person name="Steczkiewicz K."/>
            <person name="Masonjones S."/>
            <person name="Liao H.L."/>
            <person name="Gajdeczka M.T."/>
            <person name="Anike F."/>
            <person name="Vuek A."/>
            <person name="Anishchenko I.M."/>
            <person name="Voigt K."/>
            <person name="de Hoog G.S."/>
            <person name="Smith M.E."/>
            <person name="Heitman J."/>
            <person name="Vilgalys R."/>
            <person name="Stajich J.E."/>
        </authorList>
    </citation>
    <scope>NUCLEOTIDE SEQUENCE [LARGE SCALE GENOMIC DNA]</scope>
    <source>
        <strain evidence="2 3">CBS 357.93</strain>
    </source>
</reference>
<proteinExistence type="predicted"/>
<comment type="caution">
    <text evidence="2">The sequence shown here is derived from an EMBL/GenBank/DDBJ whole genome shotgun (WGS) entry which is preliminary data.</text>
</comment>